<accession>A0A9N8VM47</accession>
<evidence type="ECO:0000256" key="1">
    <source>
        <dbReference type="SAM" id="MobiDB-lite"/>
    </source>
</evidence>
<gene>
    <name evidence="2" type="ORF">AMORRO_LOCUS1130</name>
</gene>
<keyword evidence="3" id="KW-1185">Reference proteome</keyword>
<reference evidence="2" key="1">
    <citation type="submission" date="2021-06" db="EMBL/GenBank/DDBJ databases">
        <authorList>
            <person name="Kallberg Y."/>
            <person name="Tangrot J."/>
            <person name="Rosling A."/>
        </authorList>
    </citation>
    <scope>NUCLEOTIDE SEQUENCE</scope>
    <source>
        <strain evidence="2">CL551</strain>
    </source>
</reference>
<dbReference type="AlphaFoldDB" id="A0A9N8VM47"/>
<name>A0A9N8VM47_9GLOM</name>
<evidence type="ECO:0000313" key="2">
    <source>
        <dbReference type="EMBL" id="CAG8455591.1"/>
    </source>
</evidence>
<feature type="region of interest" description="Disordered" evidence="1">
    <location>
        <begin position="124"/>
        <end position="179"/>
    </location>
</feature>
<organism evidence="2 3">
    <name type="scientific">Acaulospora morrowiae</name>
    <dbReference type="NCBI Taxonomy" id="94023"/>
    <lineage>
        <taxon>Eukaryota</taxon>
        <taxon>Fungi</taxon>
        <taxon>Fungi incertae sedis</taxon>
        <taxon>Mucoromycota</taxon>
        <taxon>Glomeromycotina</taxon>
        <taxon>Glomeromycetes</taxon>
        <taxon>Diversisporales</taxon>
        <taxon>Acaulosporaceae</taxon>
        <taxon>Acaulospora</taxon>
    </lineage>
</organism>
<dbReference type="Proteomes" id="UP000789342">
    <property type="component" value="Unassembled WGS sequence"/>
</dbReference>
<proteinExistence type="predicted"/>
<comment type="caution">
    <text evidence="2">The sequence shown here is derived from an EMBL/GenBank/DDBJ whole genome shotgun (WGS) entry which is preliminary data.</text>
</comment>
<protein>
    <submittedName>
        <fullName evidence="2">13802_t:CDS:1</fullName>
    </submittedName>
</protein>
<dbReference type="EMBL" id="CAJVPV010000409">
    <property type="protein sequence ID" value="CAG8455591.1"/>
    <property type="molecule type" value="Genomic_DNA"/>
</dbReference>
<evidence type="ECO:0000313" key="3">
    <source>
        <dbReference type="Proteomes" id="UP000789342"/>
    </source>
</evidence>
<sequence length="179" mass="20181">MARVEEPVDFFGDEYNGQSGAATPTHEDNMYSFLGEIFRTCHNAMAEAMRRTPEHQKQIGRETNWVPQLLRCVNSEHHLLTTYVIRLFTGGLKGEIARLMPLVEPTTLDDAIAKRRKILETRVTDPPDTSIVEDKDTEPVNTPSQGDCHHKLPTLPYTVNCPKKGKLSKEPTGRTVNQP</sequence>